<dbReference type="PROSITE" id="PS00409">
    <property type="entry name" value="PROKAR_NTER_METHYL"/>
    <property type="match status" value="1"/>
</dbReference>
<accession>B1Y082</accession>
<dbReference type="RefSeq" id="WP_012348114.1">
    <property type="nucleotide sequence ID" value="NC_010524.1"/>
</dbReference>
<keyword evidence="1" id="KW-0812">Transmembrane</keyword>
<keyword evidence="3" id="KW-1185">Reference proteome</keyword>
<dbReference type="Proteomes" id="UP000001693">
    <property type="component" value="Chromosome"/>
</dbReference>
<dbReference type="InterPro" id="IPR045584">
    <property type="entry name" value="Pilin-like"/>
</dbReference>
<dbReference type="HOGENOM" id="CLU_110706_1_0_4"/>
<organism evidence="2 3">
    <name type="scientific">Leptothrix cholodnii (strain ATCC 51168 / LMG 8142 / SP-6)</name>
    <name type="common">Leptothrix discophora (strain SP-6)</name>
    <dbReference type="NCBI Taxonomy" id="395495"/>
    <lineage>
        <taxon>Bacteria</taxon>
        <taxon>Pseudomonadati</taxon>
        <taxon>Pseudomonadota</taxon>
        <taxon>Betaproteobacteria</taxon>
        <taxon>Burkholderiales</taxon>
        <taxon>Sphaerotilaceae</taxon>
        <taxon>Leptothrix</taxon>
    </lineage>
</organism>
<evidence type="ECO:0000313" key="3">
    <source>
        <dbReference type="Proteomes" id="UP000001693"/>
    </source>
</evidence>
<dbReference type="KEGG" id="lch:Lcho_3103"/>
<dbReference type="Pfam" id="PF07963">
    <property type="entry name" value="N_methyl"/>
    <property type="match status" value="1"/>
</dbReference>
<dbReference type="Gene3D" id="3.30.700.10">
    <property type="entry name" value="Glycoprotein, Type 4 Pilin"/>
    <property type="match status" value="1"/>
</dbReference>
<dbReference type="STRING" id="395495.Lcho_3103"/>
<dbReference type="SUPFAM" id="SSF54523">
    <property type="entry name" value="Pili subunits"/>
    <property type="match status" value="1"/>
</dbReference>
<dbReference type="eggNOG" id="COG4967">
    <property type="taxonomic scope" value="Bacteria"/>
</dbReference>
<evidence type="ECO:0000256" key="1">
    <source>
        <dbReference type="SAM" id="Phobius"/>
    </source>
</evidence>
<protein>
    <submittedName>
        <fullName evidence="2">Uncharacterized protein</fullName>
    </submittedName>
</protein>
<gene>
    <name evidence="2" type="ordered locus">Lcho_3103</name>
</gene>
<dbReference type="NCBIfam" id="TIGR02532">
    <property type="entry name" value="IV_pilin_GFxxxE"/>
    <property type="match status" value="1"/>
</dbReference>
<reference evidence="2 3" key="1">
    <citation type="submission" date="2008-03" db="EMBL/GenBank/DDBJ databases">
        <title>Complete sequence of Leptothrix cholodnii SP-6.</title>
        <authorList>
            <consortium name="US DOE Joint Genome Institute"/>
            <person name="Copeland A."/>
            <person name="Lucas S."/>
            <person name="Lapidus A."/>
            <person name="Glavina del Rio T."/>
            <person name="Dalin E."/>
            <person name="Tice H."/>
            <person name="Bruce D."/>
            <person name="Goodwin L."/>
            <person name="Pitluck S."/>
            <person name="Chertkov O."/>
            <person name="Brettin T."/>
            <person name="Detter J.C."/>
            <person name="Han C."/>
            <person name="Kuske C.R."/>
            <person name="Schmutz J."/>
            <person name="Larimer F."/>
            <person name="Land M."/>
            <person name="Hauser L."/>
            <person name="Kyrpides N."/>
            <person name="Lykidis A."/>
            <person name="Emerson D."/>
            <person name="Richardson P."/>
        </authorList>
    </citation>
    <scope>NUCLEOTIDE SEQUENCE [LARGE SCALE GENOMIC DNA]</scope>
    <source>
        <strain evidence="3">ATCC 51168 / LMG 8142 / SP-6</strain>
    </source>
</reference>
<sequence precursor="true">MSSERRRRHQRPPRGFTLIEMVVAIVVIGVGLAGVLLAFGAVTRGSGDAAVRKQMLAVAEELMEEIQLKPYAAAANAAPAACARDTYNDVADYDGYNAGSVCGIDGTAIPALAGYAVSISVQAATLQGVSATRKIIVTVRRGSDTLVLTGWRADYAS</sequence>
<keyword evidence="1" id="KW-1133">Transmembrane helix</keyword>
<keyword evidence="1" id="KW-0472">Membrane</keyword>
<dbReference type="EMBL" id="CP001013">
    <property type="protein sequence ID" value="ACB35363.1"/>
    <property type="molecule type" value="Genomic_DNA"/>
</dbReference>
<feature type="transmembrane region" description="Helical" evidence="1">
    <location>
        <begin position="21"/>
        <end position="42"/>
    </location>
</feature>
<evidence type="ECO:0000313" key="2">
    <source>
        <dbReference type="EMBL" id="ACB35363.1"/>
    </source>
</evidence>
<dbReference type="AlphaFoldDB" id="B1Y082"/>
<dbReference type="InterPro" id="IPR012902">
    <property type="entry name" value="N_methyl_site"/>
</dbReference>
<dbReference type="OrthoDB" id="8759523at2"/>
<name>B1Y082_LEPCP</name>
<proteinExistence type="predicted"/>